<dbReference type="PROSITE" id="PS51468">
    <property type="entry name" value="VIT"/>
    <property type="match status" value="1"/>
</dbReference>
<dbReference type="InterPro" id="IPR013694">
    <property type="entry name" value="VIT"/>
</dbReference>
<feature type="region of interest" description="Disordered" evidence="1">
    <location>
        <begin position="997"/>
        <end position="1035"/>
    </location>
</feature>
<dbReference type="Gene3D" id="3.40.50.410">
    <property type="entry name" value="von Willebrand factor, type A domain"/>
    <property type="match status" value="1"/>
</dbReference>
<dbReference type="PANTHER" id="PTHR45737:SF4">
    <property type="entry name" value="VON WILLEBRAND DOMAIN PROTEIN (AFU_ORTHOLOGUE AFUA_4G01160)"/>
    <property type="match status" value="1"/>
</dbReference>
<feature type="region of interest" description="Disordered" evidence="1">
    <location>
        <begin position="39"/>
        <end position="84"/>
    </location>
</feature>
<feature type="domain" description="VWFA" evidence="2">
    <location>
        <begin position="373"/>
        <end position="547"/>
    </location>
</feature>
<dbReference type="PANTHER" id="PTHR45737">
    <property type="entry name" value="VON WILLEBRAND FACTOR A DOMAIN-CONTAINING PROTEIN 5A"/>
    <property type="match status" value="1"/>
</dbReference>
<name>A0AAE0JZS3_9PEZI</name>
<dbReference type="InterPro" id="IPR036465">
    <property type="entry name" value="vWFA_dom_sf"/>
</dbReference>
<dbReference type="EMBL" id="JAULSN010000007">
    <property type="protein sequence ID" value="KAK3367386.1"/>
    <property type="molecule type" value="Genomic_DNA"/>
</dbReference>
<dbReference type="AlphaFoldDB" id="A0AAE0JZS3"/>
<dbReference type="PROSITE" id="PS50234">
    <property type="entry name" value="VWFA"/>
    <property type="match status" value="1"/>
</dbReference>
<evidence type="ECO:0000313" key="4">
    <source>
        <dbReference type="EMBL" id="KAK3367386.1"/>
    </source>
</evidence>
<accession>A0AAE0JZS3</accession>
<evidence type="ECO:0000256" key="1">
    <source>
        <dbReference type="SAM" id="MobiDB-lite"/>
    </source>
</evidence>
<evidence type="ECO:0000259" key="2">
    <source>
        <dbReference type="PROSITE" id="PS50234"/>
    </source>
</evidence>
<protein>
    <submittedName>
        <fullName evidence="4">von Willebrand factor type A domain-containing protein</fullName>
    </submittedName>
</protein>
<dbReference type="SUPFAM" id="SSF53300">
    <property type="entry name" value="vWA-like"/>
    <property type="match status" value="1"/>
</dbReference>
<keyword evidence="5" id="KW-1185">Reference proteome</keyword>
<sequence>MAGRIPSGLFFTDYGLGSTTDIPPKTIFSIFPTARPHFDHRFGNGPTDGSGPGSTIHPPSLPIHANPSTQFQVHWPPPDTEPEQPNQVRCLPLLDVAIDVRVDCAVATSRFIQRFTNISDVAIPEAHYTFPLYDGAVVTSMQFHIGDSDVLTGRVLSNEEAKIEYLRAIEGLESAALLEEMTPEVFQTMIGNIPPKTSVKVDVTYINALKPDSGGQGHLITIPTSLAPRYGTPPRGLFTNSSDVVNTGLSIVVAVNTRHPIRQIECRSHPVSIDVGSSGAPPDLTDFDAFYAQASSEPKKEAFNSHQATIKLSDPTAIMDKDFVVFINNSGDNARSEALVSPANGHGHSALMVTIQPSELFRNCGPDMDFKGEVIFVADRSGSMGGEKIAGLRNALHVFLKSLPEKCTFNLCSFGTSFRSLWESSTPYSQATLDQAVSHVSSFAADMGGTELLPALQNTLLRRATTGHSTQVIVLTDGEVWNVNQTIDFVKSMRTKLGHEFRLFALGIGNSVSHRLIEGIADAGGGFGEVVGLATPDKWQHRVIRMLKGALMPPTWSCQVDLGPQFTRRNLYDNSFALLPDTESDGKQPAPDSLEYVQAPESPLMHHFKQTSVFLLLKTGSAALPSEVTVTATAGGTSREGVVKAALPVLSTATTESHLQHLAVKAALLDLDLRADQEQSTQENFNDSVASRNAVSLGKSYSVTSRWTSFVATNQDGSVAHAVDSYNAALSDNLASPASMVSTPYNLPPTREAHSRSRRSRSSLNYGEFGAQFNFPSVGIGLDVPAKPAEDFHIRWNALEQTPLGPSCWFQPKVASAPLSTAPAPDTAPPSLFTSETILQSVSSLYTTNDGNCYPPYTPSCGNLSSDSATSSSALEINASSAPPRILTYSYDEETVCRGAPVERQGEPQPSIGFNDIVASQTASGRFQITDDVRLELSSNLPAGTREAIIDSKANGQNGQVDEEVVDTIMVSKYIETHMDDQKDLFDLVLMKAHRSVDHTGLDEPSGTKAPGEKDDSDDEEEDVTVDQAGQGGRH</sequence>
<feature type="region of interest" description="Disordered" evidence="1">
    <location>
        <begin position="741"/>
        <end position="761"/>
    </location>
</feature>
<evidence type="ECO:0000313" key="5">
    <source>
        <dbReference type="Proteomes" id="UP001287356"/>
    </source>
</evidence>
<reference evidence="4" key="1">
    <citation type="journal article" date="2023" name="Mol. Phylogenet. Evol.">
        <title>Genome-scale phylogeny and comparative genomics of the fungal order Sordariales.</title>
        <authorList>
            <person name="Hensen N."/>
            <person name="Bonometti L."/>
            <person name="Westerberg I."/>
            <person name="Brannstrom I.O."/>
            <person name="Guillou S."/>
            <person name="Cros-Aarteil S."/>
            <person name="Calhoun S."/>
            <person name="Haridas S."/>
            <person name="Kuo A."/>
            <person name="Mondo S."/>
            <person name="Pangilinan J."/>
            <person name="Riley R."/>
            <person name="LaButti K."/>
            <person name="Andreopoulos B."/>
            <person name="Lipzen A."/>
            <person name="Chen C."/>
            <person name="Yan M."/>
            <person name="Daum C."/>
            <person name="Ng V."/>
            <person name="Clum A."/>
            <person name="Steindorff A."/>
            <person name="Ohm R.A."/>
            <person name="Martin F."/>
            <person name="Silar P."/>
            <person name="Natvig D.O."/>
            <person name="Lalanne C."/>
            <person name="Gautier V."/>
            <person name="Ament-Velasquez S.L."/>
            <person name="Kruys A."/>
            <person name="Hutchinson M.I."/>
            <person name="Powell A.J."/>
            <person name="Barry K."/>
            <person name="Miller A.N."/>
            <person name="Grigoriev I.V."/>
            <person name="Debuchy R."/>
            <person name="Gladieux P."/>
            <person name="Hiltunen Thoren M."/>
            <person name="Johannesson H."/>
        </authorList>
    </citation>
    <scope>NUCLEOTIDE SEQUENCE</scope>
    <source>
        <strain evidence="4">CBS 958.72</strain>
    </source>
</reference>
<dbReference type="SMART" id="SM00609">
    <property type="entry name" value="VIT"/>
    <property type="match status" value="1"/>
</dbReference>
<feature type="compositionally biased region" description="Acidic residues" evidence="1">
    <location>
        <begin position="1015"/>
        <end position="1025"/>
    </location>
</feature>
<dbReference type="InterPro" id="IPR002035">
    <property type="entry name" value="VWF_A"/>
</dbReference>
<proteinExistence type="predicted"/>
<feature type="domain" description="VIT" evidence="3">
    <location>
        <begin position="77"/>
        <end position="207"/>
    </location>
</feature>
<evidence type="ECO:0000259" key="3">
    <source>
        <dbReference type="PROSITE" id="PS51468"/>
    </source>
</evidence>
<dbReference type="Proteomes" id="UP001287356">
    <property type="component" value="Unassembled WGS sequence"/>
</dbReference>
<dbReference type="Pfam" id="PF13768">
    <property type="entry name" value="VWA_3"/>
    <property type="match status" value="1"/>
</dbReference>
<dbReference type="Pfam" id="PF08487">
    <property type="entry name" value="VIT"/>
    <property type="match status" value="1"/>
</dbReference>
<organism evidence="4 5">
    <name type="scientific">Lasiosphaeria ovina</name>
    <dbReference type="NCBI Taxonomy" id="92902"/>
    <lineage>
        <taxon>Eukaryota</taxon>
        <taxon>Fungi</taxon>
        <taxon>Dikarya</taxon>
        <taxon>Ascomycota</taxon>
        <taxon>Pezizomycotina</taxon>
        <taxon>Sordariomycetes</taxon>
        <taxon>Sordariomycetidae</taxon>
        <taxon>Sordariales</taxon>
        <taxon>Lasiosphaeriaceae</taxon>
        <taxon>Lasiosphaeria</taxon>
    </lineage>
</organism>
<dbReference type="SMART" id="SM00327">
    <property type="entry name" value="VWA"/>
    <property type="match status" value="1"/>
</dbReference>
<comment type="caution">
    <text evidence="4">The sequence shown here is derived from an EMBL/GenBank/DDBJ whole genome shotgun (WGS) entry which is preliminary data.</text>
</comment>
<gene>
    <name evidence="4" type="ORF">B0T24DRAFT_635722</name>
</gene>
<reference evidence="4" key="2">
    <citation type="submission" date="2023-06" db="EMBL/GenBank/DDBJ databases">
        <authorList>
            <consortium name="Lawrence Berkeley National Laboratory"/>
            <person name="Haridas S."/>
            <person name="Hensen N."/>
            <person name="Bonometti L."/>
            <person name="Westerberg I."/>
            <person name="Brannstrom I.O."/>
            <person name="Guillou S."/>
            <person name="Cros-Aarteil S."/>
            <person name="Calhoun S."/>
            <person name="Kuo A."/>
            <person name="Mondo S."/>
            <person name="Pangilinan J."/>
            <person name="Riley R."/>
            <person name="Labutti K."/>
            <person name="Andreopoulos B."/>
            <person name="Lipzen A."/>
            <person name="Chen C."/>
            <person name="Yanf M."/>
            <person name="Daum C."/>
            <person name="Ng V."/>
            <person name="Clum A."/>
            <person name="Steindorff A."/>
            <person name="Ohm R."/>
            <person name="Martin F."/>
            <person name="Silar P."/>
            <person name="Natvig D."/>
            <person name="Lalanne C."/>
            <person name="Gautier V."/>
            <person name="Ament-Velasquez S.L."/>
            <person name="Kruys A."/>
            <person name="Hutchinson M.I."/>
            <person name="Powell A.J."/>
            <person name="Barry K."/>
            <person name="Miller A.N."/>
            <person name="Grigoriev I.V."/>
            <person name="Debuchy R."/>
            <person name="Gladieux P."/>
            <person name="Thoren M.H."/>
            <person name="Johannesson H."/>
        </authorList>
    </citation>
    <scope>NUCLEOTIDE SEQUENCE</scope>
    <source>
        <strain evidence="4">CBS 958.72</strain>
    </source>
</reference>